<proteinExistence type="predicted"/>
<name>A0A3A3GN09_PANTH</name>
<dbReference type="EMBL" id="QYZD01000004">
    <property type="protein sequence ID" value="RJG25245.1"/>
    <property type="molecule type" value="Genomic_DNA"/>
</dbReference>
<dbReference type="Proteomes" id="UP000266177">
    <property type="component" value="Unassembled WGS sequence"/>
</dbReference>
<evidence type="ECO:0000313" key="2">
    <source>
        <dbReference type="Proteomes" id="UP000266177"/>
    </source>
</evidence>
<gene>
    <name evidence="1" type="ORF">DQX05_07295</name>
</gene>
<evidence type="ECO:0008006" key="3">
    <source>
        <dbReference type="Google" id="ProtNLM"/>
    </source>
</evidence>
<organism evidence="1 2">
    <name type="scientific">Paenibacillus thiaminolyticus</name>
    <name type="common">Bacillus thiaminolyticus</name>
    <dbReference type="NCBI Taxonomy" id="49283"/>
    <lineage>
        <taxon>Bacteria</taxon>
        <taxon>Bacillati</taxon>
        <taxon>Bacillota</taxon>
        <taxon>Bacilli</taxon>
        <taxon>Bacillales</taxon>
        <taxon>Paenibacillaceae</taxon>
        <taxon>Paenibacillus</taxon>
    </lineage>
</organism>
<dbReference type="AlphaFoldDB" id="A0A3A3GN09"/>
<reference evidence="1 2" key="1">
    <citation type="submission" date="2018-09" db="EMBL/GenBank/DDBJ databases">
        <title>Paenibacillus SK2017-BO5.</title>
        <authorList>
            <person name="Piskunova J.V."/>
            <person name="Dubiley S.A."/>
            <person name="Severinov K.V."/>
        </authorList>
    </citation>
    <scope>NUCLEOTIDE SEQUENCE [LARGE SCALE GENOMIC DNA]</scope>
    <source>
        <strain evidence="1 2">BO5</strain>
    </source>
</reference>
<comment type="caution">
    <text evidence="1">The sequence shown here is derived from an EMBL/GenBank/DDBJ whole genome shotgun (WGS) entry which is preliminary data.</text>
</comment>
<dbReference type="InterPro" id="IPR021109">
    <property type="entry name" value="Peptidase_aspartic_dom_sf"/>
</dbReference>
<dbReference type="RefSeq" id="WP_119792234.1">
    <property type="nucleotide sequence ID" value="NZ_QYZD01000004.1"/>
</dbReference>
<accession>A0A3A3GN09</accession>
<dbReference type="OrthoDB" id="463626at2"/>
<sequence>MISIEYKDGLLFTSLEIEFKGARKIVDNMVIDTGAVETILSPDAVEDIGLFAESSDYVHSFYGVGGSLHNFFSRRAKR</sequence>
<dbReference type="Gene3D" id="2.40.70.10">
    <property type="entry name" value="Acid Proteases"/>
    <property type="match status" value="1"/>
</dbReference>
<evidence type="ECO:0000313" key="1">
    <source>
        <dbReference type="EMBL" id="RJG25245.1"/>
    </source>
</evidence>
<protein>
    <recommendedName>
        <fullName evidence="3">Aspartyl protease</fullName>
    </recommendedName>
</protein>